<comment type="similarity">
    <text evidence="3">Belongs to the transpeptidase family.</text>
</comment>
<keyword evidence="6" id="KW-0133">Cell shape</keyword>
<dbReference type="Pfam" id="PF03717">
    <property type="entry name" value="PBP_dimer"/>
    <property type="match status" value="1"/>
</dbReference>
<dbReference type="SUPFAM" id="SSF56601">
    <property type="entry name" value="beta-lactamase/transpeptidase-like"/>
    <property type="match status" value="1"/>
</dbReference>
<keyword evidence="5" id="KW-0812">Transmembrane</keyword>
<dbReference type="InterPro" id="IPR012338">
    <property type="entry name" value="Beta-lactam/transpept-like"/>
</dbReference>
<dbReference type="RefSeq" id="WP_205121073.1">
    <property type="nucleotide sequence ID" value="NZ_JAFBCM010000001.1"/>
</dbReference>
<keyword evidence="4" id="KW-1003">Cell membrane</keyword>
<keyword evidence="9" id="KW-0472">Membrane</keyword>
<feature type="domain" description="Penicillin-binding protein transpeptidase" evidence="11">
    <location>
        <begin position="284"/>
        <end position="581"/>
    </location>
</feature>
<evidence type="ECO:0000256" key="3">
    <source>
        <dbReference type="ARBA" id="ARBA00007171"/>
    </source>
</evidence>
<organism evidence="13 14">
    <name type="scientific">Tenggerimyces flavus</name>
    <dbReference type="NCBI Taxonomy" id="1708749"/>
    <lineage>
        <taxon>Bacteria</taxon>
        <taxon>Bacillati</taxon>
        <taxon>Actinomycetota</taxon>
        <taxon>Actinomycetes</taxon>
        <taxon>Propionibacteriales</taxon>
        <taxon>Nocardioidaceae</taxon>
        <taxon>Tenggerimyces</taxon>
    </lineage>
</organism>
<evidence type="ECO:0000313" key="14">
    <source>
        <dbReference type="Proteomes" id="UP001595699"/>
    </source>
</evidence>
<gene>
    <name evidence="13" type="ORF">ACFOUW_33565</name>
</gene>
<dbReference type="Gene3D" id="3.40.710.10">
    <property type="entry name" value="DD-peptidase/beta-lactamase superfamily"/>
    <property type="match status" value="1"/>
</dbReference>
<name>A0ABV7YNU8_9ACTN</name>
<comment type="subcellular location">
    <subcellularLocation>
        <location evidence="2">Cell membrane</location>
    </subcellularLocation>
    <subcellularLocation>
        <location evidence="1">Membrane</location>
        <topology evidence="1">Single-pass membrane protein</topology>
    </subcellularLocation>
</comment>
<dbReference type="Gene3D" id="3.90.1310.10">
    <property type="entry name" value="Penicillin-binding protein 2a (Domain 2)"/>
    <property type="match status" value="1"/>
</dbReference>
<dbReference type="InterPro" id="IPR001460">
    <property type="entry name" value="PCN-bd_Tpept"/>
</dbReference>
<evidence type="ECO:0000256" key="4">
    <source>
        <dbReference type="ARBA" id="ARBA00022475"/>
    </source>
</evidence>
<protein>
    <submittedName>
        <fullName evidence="13">Penicillin-binding transpeptidase domain-containing protein</fullName>
    </submittedName>
</protein>
<evidence type="ECO:0000256" key="6">
    <source>
        <dbReference type="ARBA" id="ARBA00022960"/>
    </source>
</evidence>
<sequence>MAILQLLVLTLVAVLLGRLWIVQVARPVEPSAPMTDVGELRTISVPAVRGRILDRNGRPLVDNESALTVLVDPSAVGKLDKPGRTALYDRLGSVLGKPGADLAARTVPCGTPGARRPPVCWSGQPYEPVPIARNVSTQAALAISERSEHFPGVVVDSRATRRFPKPDGVSAAHLLGYVAPVNRTELDASHGELRTTDLVGRAGLEKQYDALLRGTPGQRTVRIDAQGRVLSVVSERPAKPGADLVTNLDVRIQALAERELAKTLAATRTRFDKVTKRKYVADAGAIVVLDARTGGVIAMASNPGYDPSLWLDGLTSAERKRLLASGDAPLVARATQGEYAPGSTFKVVSATAALTHGFRTSEQLPCPGTMEIVGRTFRNFESLAYGDLSLADALAVSCDTFFYQVGLDHRRDDAIEAAAAAFGFGRRTGLDLPGERAGHVGRQTSYAGHAALLAIGQGDTTVTPLQLARAYAALANGGSLLQPSLRKQVPKVAGKLPLTPSQLRYLQAALRKTTVSGTGAAPFAGFRLDKTPVASKTGTAEVDGRQSTSWFASFDQRYAVVMMVSQGGTGAATSGPAVRRLWEALR</sequence>
<keyword evidence="7" id="KW-0573">Peptidoglycan synthesis</keyword>
<reference evidence="14" key="1">
    <citation type="journal article" date="2019" name="Int. J. Syst. Evol. Microbiol.">
        <title>The Global Catalogue of Microorganisms (GCM) 10K type strain sequencing project: providing services to taxonomists for standard genome sequencing and annotation.</title>
        <authorList>
            <consortium name="The Broad Institute Genomics Platform"/>
            <consortium name="The Broad Institute Genome Sequencing Center for Infectious Disease"/>
            <person name="Wu L."/>
            <person name="Ma J."/>
        </authorList>
    </citation>
    <scope>NUCLEOTIDE SEQUENCE [LARGE SCALE GENOMIC DNA]</scope>
    <source>
        <strain evidence="14">CGMCC 4.7241</strain>
    </source>
</reference>
<evidence type="ECO:0000259" key="12">
    <source>
        <dbReference type="Pfam" id="PF03717"/>
    </source>
</evidence>
<keyword evidence="10" id="KW-0961">Cell wall biogenesis/degradation</keyword>
<dbReference type="PANTHER" id="PTHR30627:SF2">
    <property type="entry name" value="PEPTIDOGLYCAN D,D-TRANSPEPTIDASE MRDA"/>
    <property type="match status" value="1"/>
</dbReference>
<evidence type="ECO:0000256" key="5">
    <source>
        <dbReference type="ARBA" id="ARBA00022692"/>
    </source>
</evidence>
<dbReference type="Proteomes" id="UP001595699">
    <property type="component" value="Unassembled WGS sequence"/>
</dbReference>
<evidence type="ECO:0000256" key="1">
    <source>
        <dbReference type="ARBA" id="ARBA00004167"/>
    </source>
</evidence>
<dbReference type="InterPro" id="IPR036138">
    <property type="entry name" value="PBP_dimer_sf"/>
</dbReference>
<accession>A0ABV7YNU8</accession>
<feature type="domain" description="Penicillin-binding protein dimerisation" evidence="12">
    <location>
        <begin position="45"/>
        <end position="232"/>
    </location>
</feature>
<keyword evidence="14" id="KW-1185">Reference proteome</keyword>
<evidence type="ECO:0000313" key="13">
    <source>
        <dbReference type="EMBL" id="MFC3765805.1"/>
    </source>
</evidence>
<evidence type="ECO:0000256" key="8">
    <source>
        <dbReference type="ARBA" id="ARBA00022989"/>
    </source>
</evidence>
<dbReference type="PANTHER" id="PTHR30627">
    <property type="entry name" value="PEPTIDOGLYCAN D,D-TRANSPEPTIDASE"/>
    <property type="match status" value="1"/>
</dbReference>
<evidence type="ECO:0000256" key="10">
    <source>
        <dbReference type="ARBA" id="ARBA00023316"/>
    </source>
</evidence>
<dbReference type="EMBL" id="JBHRZH010000043">
    <property type="protein sequence ID" value="MFC3765805.1"/>
    <property type="molecule type" value="Genomic_DNA"/>
</dbReference>
<evidence type="ECO:0000256" key="2">
    <source>
        <dbReference type="ARBA" id="ARBA00004236"/>
    </source>
</evidence>
<keyword evidence="8" id="KW-1133">Transmembrane helix</keyword>
<evidence type="ECO:0000256" key="7">
    <source>
        <dbReference type="ARBA" id="ARBA00022984"/>
    </source>
</evidence>
<dbReference type="Pfam" id="PF00905">
    <property type="entry name" value="Transpeptidase"/>
    <property type="match status" value="1"/>
</dbReference>
<dbReference type="InterPro" id="IPR050515">
    <property type="entry name" value="Beta-lactam/transpept"/>
</dbReference>
<comment type="caution">
    <text evidence="13">The sequence shown here is derived from an EMBL/GenBank/DDBJ whole genome shotgun (WGS) entry which is preliminary data.</text>
</comment>
<proteinExistence type="inferred from homology"/>
<dbReference type="SUPFAM" id="SSF56519">
    <property type="entry name" value="Penicillin binding protein dimerisation domain"/>
    <property type="match status" value="1"/>
</dbReference>
<dbReference type="InterPro" id="IPR005311">
    <property type="entry name" value="PBP_dimer"/>
</dbReference>
<evidence type="ECO:0000256" key="9">
    <source>
        <dbReference type="ARBA" id="ARBA00023136"/>
    </source>
</evidence>
<evidence type="ECO:0000259" key="11">
    <source>
        <dbReference type="Pfam" id="PF00905"/>
    </source>
</evidence>